<evidence type="ECO:0000256" key="1">
    <source>
        <dbReference type="SAM" id="MobiDB-lite"/>
    </source>
</evidence>
<keyword evidence="3" id="KW-1185">Reference proteome</keyword>
<comment type="caution">
    <text evidence="2">The sequence shown here is derived from an EMBL/GenBank/DDBJ whole genome shotgun (WGS) entry which is preliminary data.</text>
</comment>
<dbReference type="Proteomes" id="UP000294530">
    <property type="component" value="Unassembled WGS sequence"/>
</dbReference>
<protein>
    <submittedName>
        <fullName evidence="2">Uncharacterized protein</fullName>
    </submittedName>
</protein>
<evidence type="ECO:0000313" key="3">
    <source>
        <dbReference type="Proteomes" id="UP000294530"/>
    </source>
</evidence>
<reference evidence="2 3" key="1">
    <citation type="journal article" date="2021" name="Genome Biol.">
        <title>AFLAP: assembly-free linkage analysis pipeline using k-mers from genome sequencing data.</title>
        <authorList>
            <person name="Fletcher K."/>
            <person name="Zhang L."/>
            <person name="Gil J."/>
            <person name="Han R."/>
            <person name="Cavanaugh K."/>
            <person name="Michelmore R."/>
        </authorList>
    </citation>
    <scope>NUCLEOTIDE SEQUENCE [LARGE SCALE GENOMIC DNA]</scope>
    <source>
        <strain evidence="2 3">SF5</strain>
    </source>
</reference>
<feature type="region of interest" description="Disordered" evidence="1">
    <location>
        <begin position="55"/>
        <end position="80"/>
    </location>
</feature>
<organism evidence="2 3">
    <name type="scientific">Bremia lactucae</name>
    <name type="common">Lettuce downy mildew</name>
    <dbReference type="NCBI Taxonomy" id="4779"/>
    <lineage>
        <taxon>Eukaryota</taxon>
        <taxon>Sar</taxon>
        <taxon>Stramenopiles</taxon>
        <taxon>Oomycota</taxon>
        <taxon>Peronosporomycetes</taxon>
        <taxon>Peronosporales</taxon>
        <taxon>Peronosporaceae</taxon>
        <taxon>Bremia</taxon>
    </lineage>
</organism>
<dbReference type="EMBL" id="SHOA02000017">
    <property type="protein sequence ID" value="TDH66510.1"/>
    <property type="molecule type" value="Genomic_DNA"/>
</dbReference>
<sequence>MIFQGLNDFQLTKNVTAKKCLVVLSAETSSEAYKDVGAIHRNVDSSAKEACEETVLNGSRSAKQPEGRSGGADEGVGIAEDQQVLPLVRM</sequence>
<evidence type="ECO:0000313" key="2">
    <source>
        <dbReference type="EMBL" id="TDH66510.1"/>
    </source>
</evidence>
<gene>
    <name evidence="2" type="ORF">CCR75_007192</name>
</gene>
<proteinExistence type="predicted"/>
<dbReference type="RefSeq" id="XP_067816009.1">
    <property type="nucleotide sequence ID" value="XM_067965255.1"/>
</dbReference>
<accession>A0A976IC47</accession>
<name>A0A976IC47_BRELC</name>
<dbReference type="KEGG" id="blac:94350926"/>
<dbReference type="AlphaFoldDB" id="A0A976IC47"/>
<dbReference type="GeneID" id="94350926"/>